<dbReference type="Gene3D" id="3.40.50.720">
    <property type="entry name" value="NAD(P)-binding Rossmann-like Domain"/>
    <property type="match status" value="1"/>
</dbReference>
<organism evidence="5 6">
    <name type="scientific">Streptomyces sirii</name>
    <dbReference type="NCBI Taxonomy" id="3127701"/>
    <lineage>
        <taxon>Bacteria</taxon>
        <taxon>Bacillati</taxon>
        <taxon>Actinomycetota</taxon>
        <taxon>Actinomycetes</taxon>
        <taxon>Kitasatosporales</taxon>
        <taxon>Streptomycetaceae</taxon>
        <taxon>Streptomyces</taxon>
    </lineage>
</organism>
<sequence>MTTESANAPRSAPVRPPSAVPRPPAAAVGPPRGPGRATLPPPRPGRGVRRRTVAPLIAADCLAAAGAALLVLGPGPGAPPALPAAMLLGLLLLHARAGLYRPGPAPTALGDLPALLGRGAVCWCATAAVLAAVRPDRALSPVLLVLAVSAHGVLVCGGRAAVYRAHRNLARRRPRATLIVGTDPAARQLAAVLAAHPEYGMRPVGVVDPAQRPPGPPEAAASRSALPRLGSPQDIARAVIQHTVRDAVFTLPPYADPHTAALLRSFVDQGSAIWLAGAAAAREGHPPHPETDHLWGFACRPLDTAPPRYGSWGKRALDLALAGPALAALAPVLLGCALALRLADGPGVLLRQECTGRGGGTFVRLTFRTVRRGDGHGAMAPPSAADDAPASRVGRLLRRTSLDALPQLWNVLRGEMSLVGPSPESPCRVRRFTRHCPEYAARHRMPAGITGLARVHGLGRDASAEDRARFDNLYIDSWSLWQDLRILLRTAASPLRPEGG</sequence>
<evidence type="ECO:0000313" key="6">
    <source>
        <dbReference type="Proteomes" id="UP001626628"/>
    </source>
</evidence>
<gene>
    <name evidence="5" type="ORF">WAB15_15695</name>
</gene>
<dbReference type="Pfam" id="PF02397">
    <property type="entry name" value="Bac_transf"/>
    <property type="match status" value="1"/>
</dbReference>
<evidence type="ECO:0000256" key="3">
    <source>
        <dbReference type="SAM" id="Phobius"/>
    </source>
</evidence>
<dbReference type="RefSeq" id="WP_407286642.1">
    <property type="nucleotide sequence ID" value="NZ_CP147982.1"/>
</dbReference>
<keyword evidence="3" id="KW-1133">Transmembrane helix</keyword>
<evidence type="ECO:0000256" key="1">
    <source>
        <dbReference type="ARBA" id="ARBA00006464"/>
    </source>
</evidence>
<feature type="compositionally biased region" description="Low complexity" evidence="2">
    <location>
        <begin position="25"/>
        <end position="37"/>
    </location>
</feature>
<feature type="transmembrane region" description="Helical" evidence="3">
    <location>
        <begin position="316"/>
        <end position="340"/>
    </location>
</feature>
<dbReference type="InterPro" id="IPR003362">
    <property type="entry name" value="Bact_transf"/>
</dbReference>
<name>A0ABZ2QLD2_9ACTN</name>
<keyword evidence="3" id="KW-0812">Transmembrane</keyword>
<dbReference type="PANTHER" id="PTHR30576:SF0">
    <property type="entry name" value="UNDECAPRENYL-PHOSPHATE N-ACETYLGALACTOSAMINYL 1-PHOSPHATE TRANSFERASE-RELATED"/>
    <property type="match status" value="1"/>
</dbReference>
<evidence type="ECO:0000313" key="5">
    <source>
        <dbReference type="EMBL" id="WXK77324.1"/>
    </source>
</evidence>
<dbReference type="Proteomes" id="UP001626628">
    <property type="component" value="Chromosome"/>
</dbReference>
<feature type="transmembrane region" description="Helical" evidence="3">
    <location>
        <begin position="139"/>
        <end position="162"/>
    </location>
</feature>
<dbReference type="PANTHER" id="PTHR30576">
    <property type="entry name" value="COLANIC BIOSYNTHESIS UDP-GLUCOSE LIPID CARRIER TRANSFERASE"/>
    <property type="match status" value="1"/>
</dbReference>
<evidence type="ECO:0000256" key="2">
    <source>
        <dbReference type="SAM" id="MobiDB-lite"/>
    </source>
</evidence>
<feature type="compositionally biased region" description="Low complexity" evidence="2">
    <location>
        <begin position="1"/>
        <end position="13"/>
    </location>
</feature>
<evidence type="ECO:0000259" key="4">
    <source>
        <dbReference type="Pfam" id="PF02397"/>
    </source>
</evidence>
<comment type="similarity">
    <text evidence="1">Belongs to the bacterial sugar transferase family.</text>
</comment>
<proteinExistence type="inferred from homology"/>
<dbReference type="GO" id="GO:0016740">
    <property type="term" value="F:transferase activity"/>
    <property type="evidence" value="ECO:0007669"/>
    <property type="project" value="UniProtKB-KW"/>
</dbReference>
<accession>A0ABZ2QLD2</accession>
<feature type="compositionally biased region" description="Pro residues" evidence="2">
    <location>
        <begin position="14"/>
        <end position="24"/>
    </location>
</feature>
<feature type="domain" description="Bacterial sugar transferase" evidence="4">
    <location>
        <begin position="314"/>
        <end position="493"/>
    </location>
</feature>
<feature type="region of interest" description="Disordered" evidence="2">
    <location>
        <begin position="207"/>
        <end position="227"/>
    </location>
</feature>
<keyword evidence="6" id="KW-1185">Reference proteome</keyword>
<feature type="transmembrane region" description="Helical" evidence="3">
    <location>
        <begin position="53"/>
        <end position="75"/>
    </location>
</feature>
<protein>
    <submittedName>
        <fullName evidence="5">Sugar transferase</fullName>
    </submittedName>
</protein>
<dbReference type="Pfam" id="PF13727">
    <property type="entry name" value="CoA_binding_3"/>
    <property type="match status" value="1"/>
</dbReference>
<feature type="region of interest" description="Disordered" evidence="2">
    <location>
        <begin position="1"/>
        <end position="48"/>
    </location>
</feature>
<keyword evidence="3" id="KW-0472">Membrane</keyword>
<keyword evidence="5" id="KW-0808">Transferase</keyword>
<dbReference type="EMBL" id="CP147982">
    <property type="protein sequence ID" value="WXK77324.1"/>
    <property type="molecule type" value="Genomic_DNA"/>
</dbReference>
<reference evidence="5 6" key="1">
    <citation type="submission" date="2024-03" db="EMBL/GenBank/DDBJ databases">
        <title>The complete genome of Streptomyces sirii sp.nov.</title>
        <authorList>
            <person name="Zakalyukina Y.V."/>
            <person name="Belik A.R."/>
            <person name="Biryukov M.V."/>
            <person name="Baturina O.A."/>
            <person name="Kabilov M.R."/>
        </authorList>
    </citation>
    <scope>NUCLEOTIDE SEQUENCE [LARGE SCALE GENOMIC DNA]</scope>
    <source>
        <strain evidence="5 6">BP-8</strain>
    </source>
</reference>